<name>A0A482TAX5_9EURY</name>
<dbReference type="PANTHER" id="PTHR46268">
    <property type="entry name" value="STRESS RESPONSE PROTEIN NHAX"/>
    <property type="match status" value="1"/>
</dbReference>
<dbReference type="InterPro" id="IPR014729">
    <property type="entry name" value="Rossmann-like_a/b/a_fold"/>
</dbReference>
<protein>
    <submittedName>
        <fullName evidence="3">Universal stress protein</fullName>
    </submittedName>
</protein>
<dbReference type="Gene3D" id="3.40.50.620">
    <property type="entry name" value="HUPs"/>
    <property type="match status" value="1"/>
</dbReference>
<dbReference type="PANTHER" id="PTHR46268:SF6">
    <property type="entry name" value="UNIVERSAL STRESS PROTEIN UP12"/>
    <property type="match status" value="1"/>
</dbReference>
<dbReference type="Proteomes" id="UP000294028">
    <property type="component" value="Unassembled WGS sequence"/>
</dbReference>
<evidence type="ECO:0000313" key="3">
    <source>
        <dbReference type="EMBL" id="RYJ14027.1"/>
    </source>
</evidence>
<proteinExistence type="inferred from homology"/>
<dbReference type="AlphaFoldDB" id="A0A482TAX5"/>
<dbReference type="Pfam" id="PF00582">
    <property type="entry name" value="Usp"/>
    <property type="match status" value="1"/>
</dbReference>
<evidence type="ECO:0000256" key="1">
    <source>
        <dbReference type="ARBA" id="ARBA00008791"/>
    </source>
</evidence>
<dbReference type="OMA" id="HEGIVDT"/>
<evidence type="ECO:0000259" key="2">
    <source>
        <dbReference type="Pfam" id="PF00582"/>
    </source>
</evidence>
<feature type="domain" description="UspA" evidence="2">
    <location>
        <begin position="1"/>
        <end position="141"/>
    </location>
</feature>
<dbReference type="InterPro" id="IPR006015">
    <property type="entry name" value="Universal_stress_UspA"/>
</dbReference>
<comment type="caution">
    <text evidence="3">The sequence shown here is derived from an EMBL/GenBank/DDBJ whole genome shotgun (WGS) entry which is preliminary data.</text>
</comment>
<dbReference type="InterPro" id="IPR006016">
    <property type="entry name" value="UspA"/>
</dbReference>
<dbReference type="EMBL" id="RZHH01000002">
    <property type="protein sequence ID" value="RYJ14027.1"/>
    <property type="molecule type" value="Genomic_DNA"/>
</dbReference>
<evidence type="ECO:0000313" key="4">
    <source>
        <dbReference type="Proteomes" id="UP000294028"/>
    </source>
</evidence>
<organism evidence="3 4">
    <name type="scientific">Halogeometricum borinquense</name>
    <dbReference type="NCBI Taxonomy" id="60847"/>
    <lineage>
        <taxon>Archaea</taxon>
        <taxon>Methanobacteriati</taxon>
        <taxon>Methanobacteriota</taxon>
        <taxon>Stenosarchaea group</taxon>
        <taxon>Halobacteria</taxon>
        <taxon>Halobacteriales</taxon>
        <taxon>Haloferacaceae</taxon>
        <taxon>Halogeometricum</taxon>
    </lineage>
</organism>
<dbReference type="GeneID" id="9993228"/>
<dbReference type="RefSeq" id="WP_006054220.1">
    <property type="nucleotide sequence ID" value="NZ_RZHH01000002.1"/>
</dbReference>
<comment type="similarity">
    <text evidence="1">Belongs to the universal stress protein A family.</text>
</comment>
<dbReference type="PRINTS" id="PR01438">
    <property type="entry name" value="UNVRSLSTRESS"/>
</dbReference>
<gene>
    <name evidence="3" type="ORF">ELS19_08645</name>
</gene>
<dbReference type="SUPFAM" id="SSF52402">
    <property type="entry name" value="Adenine nucleotide alpha hydrolases-like"/>
    <property type="match status" value="1"/>
</dbReference>
<dbReference type="PIRSF" id="PIRSF006276">
    <property type="entry name" value="UspA"/>
    <property type="match status" value="1"/>
</dbReference>
<reference evidence="3 4" key="1">
    <citation type="submission" date="2018-12" db="EMBL/GenBank/DDBJ databases">
        <title>Genome analysis provides insights into bioremediation potentialities of Halogeometricum borinquense strain N11.</title>
        <authorList>
            <person name="Najjari A."/>
            <person name="Youssef N."/>
            <person name="Fhoula I."/>
            <person name="Ben Dhia O."/>
            <person name="Mahjoubi M."/>
            <person name="Ouzari H.I."/>
            <person name="Cherif A."/>
        </authorList>
    </citation>
    <scope>NUCLEOTIDE SEQUENCE [LARGE SCALE GENOMIC DNA]</scope>
    <source>
        <strain evidence="3 4">N11</strain>
    </source>
</reference>
<accession>A0A482TAX5</accession>
<dbReference type="CDD" id="cd00293">
    <property type="entry name" value="USP-like"/>
    <property type="match status" value="1"/>
</dbReference>
<sequence length="149" mass="16286">MYERILVPTDGSDLSSAAARHAFDLAQQYDATVHALYVVETDTGWLTVSKNDVRETLRELGAEASKQAFRDVERIAATTQAEVVTDVLEGTPEEQILQYTDENDIDLIVMGTHGHSGLERRLVGSVTNRVVRGADVPVMAVNAPSESED</sequence>